<evidence type="ECO:0000256" key="1">
    <source>
        <dbReference type="SAM" id="Phobius"/>
    </source>
</evidence>
<accession>F8IGM3</accession>
<dbReference type="Proteomes" id="UP000000292">
    <property type="component" value="Chromosome"/>
</dbReference>
<dbReference type="RefSeq" id="WP_014465140.1">
    <property type="nucleotide sequence ID" value="NC_017167.1"/>
</dbReference>
<feature type="transmembrane region" description="Helical" evidence="1">
    <location>
        <begin position="12"/>
        <end position="34"/>
    </location>
</feature>
<protein>
    <submittedName>
        <fullName evidence="2">Uncharacterized protein</fullName>
    </submittedName>
</protein>
<dbReference type="KEGG" id="aad:TC41_2403"/>
<dbReference type="OrthoDB" id="2378158at2"/>
<dbReference type="HOGENOM" id="CLU_1718489_0_0_9"/>
<name>F8IGM3_ALIAT</name>
<dbReference type="AlphaFoldDB" id="F8IGM3"/>
<dbReference type="STRING" id="1048834.TC41_2403"/>
<organism evidence="2 3">
    <name type="scientific">Alicyclobacillus acidocaldarius (strain Tc-4-1)</name>
    <name type="common">Bacillus acidocaldarius</name>
    <dbReference type="NCBI Taxonomy" id="1048834"/>
    <lineage>
        <taxon>Bacteria</taxon>
        <taxon>Bacillati</taxon>
        <taxon>Bacillota</taxon>
        <taxon>Bacilli</taxon>
        <taxon>Bacillales</taxon>
        <taxon>Alicyclobacillaceae</taxon>
        <taxon>Alicyclobacillus</taxon>
    </lineage>
</organism>
<keyword evidence="1" id="KW-1133">Transmembrane helix</keyword>
<proteinExistence type="predicted"/>
<reference evidence="3" key="2">
    <citation type="submission" date="2011-06" db="EMBL/GenBank/DDBJ databases">
        <title>The complete genome sequence of Alicyclobacillus acidocaldarius sp. Tc-4-1.</title>
        <authorList>
            <person name="Chen Y."/>
            <person name="He Y."/>
            <person name="Dong Z."/>
            <person name="Hu S."/>
        </authorList>
    </citation>
    <scope>NUCLEOTIDE SEQUENCE [LARGE SCALE GENOMIC DNA]</scope>
    <source>
        <strain evidence="3">Tc-4-1</strain>
    </source>
</reference>
<keyword evidence="1" id="KW-0812">Transmembrane</keyword>
<gene>
    <name evidence="2" type="ordered locus">TC41_2403</name>
</gene>
<evidence type="ECO:0000313" key="3">
    <source>
        <dbReference type="Proteomes" id="UP000000292"/>
    </source>
</evidence>
<dbReference type="PATRIC" id="fig|1048834.4.peg.2272"/>
<dbReference type="EMBL" id="CP002902">
    <property type="protein sequence ID" value="AEJ44303.1"/>
    <property type="molecule type" value="Genomic_DNA"/>
</dbReference>
<keyword evidence="1" id="KW-0472">Membrane</keyword>
<sequence>MAVAELFKGLVYTTIGLLLFTVMMTFGATVAGYFELRAAAEAAAWSAQSQIQQEVVNSSGVQGYFTTTLQTVGDPVQAAQQQFEASAQSEHLSNLFDNLQENAIVNNEEVTVTVSGTFHVPWIQEATQAIFGGAFTTDFQVPMTVSVTGGSA</sequence>
<evidence type="ECO:0000313" key="2">
    <source>
        <dbReference type="EMBL" id="AEJ44303.1"/>
    </source>
</evidence>
<reference evidence="2 3" key="1">
    <citation type="journal article" date="2011" name="J. Bacteriol.">
        <title>Complete Genome Sequence of Alicyclobacillus acidocaldarius Strain Tc-4-1.</title>
        <authorList>
            <person name="Chen Y."/>
            <person name="He Y."/>
            <person name="Zhang B."/>
            <person name="Yang J."/>
            <person name="Li W."/>
            <person name="Dong Z."/>
            <person name="Hu S."/>
        </authorList>
    </citation>
    <scope>NUCLEOTIDE SEQUENCE [LARGE SCALE GENOMIC DNA]</scope>
    <source>
        <strain evidence="2 3">Tc-4-1</strain>
    </source>
</reference>